<keyword evidence="12" id="KW-0539">Nucleus</keyword>
<keyword evidence="8 13" id="KW-1133">Transmembrane helix</keyword>
<feature type="transmembrane region" description="Helical" evidence="13">
    <location>
        <begin position="200"/>
        <end position="220"/>
    </location>
</feature>
<feature type="transmembrane region" description="Helical" evidence="13">
    <location>
        <begin position="161"/>
        <end position="179"/>
    </location>
</feature>
<dbReference type="GO" id="GO:0015031">
    <property type="term" value="P:protein transport"/>
    <property type="evidence" value="ECO:0007669"/>
    <property type="project" value="UniProtKB-KW"/>
</dbReference>
<dbReference type="GO" id="GO:0006999">
    <property type="term" value="P:nuclear pore organization"/>
    <property type="evidence" value="ECO:0000318"/>
    <property type="project" value="GO_Central"/>
</dbReference>
<comment type="subcellular location">
    <subcellularLocation>
        <location evidence="1">Nucleus membrane</location>
        <topology evidence="1">Multi-pass membrane protein</topology>
    </subcellularLocation>
    <subcellularLocation>
        <location evidence="2">Nucleus</location>
        <location evidence="2">Nuclear pore complex</location>
    </subcellularLocation>
</comment>
<dbReference type="PANTHER" id="PTHR13269">
    <property type="entry name" value="NUCLEOPORIN NDC1"/>
    <property type="match status" value="1"/>
</dbReference>
<dbReference type="OMA" id="DFQLCAW"/>
<dbReference type="Pfam" id="PF09531">
    <property type="entry name" value="Ndc1_Nup"/>
    <property type="match status" value="1"/>
</dbReference>
<feature type="transmembrane region" description="Helical" evidence="13">
    <location>
        <begin position="130"/>
        <end position="149"/>
    </location>
</feature>
<dbReference type="Proteomes" id="UP000054558">
    <property type="component" value="Unassembled WGS sequence"/>
</dbReference>
<keyword evidence="15" id="KW-1185">Reference proteome</keyword>
<accession>A0A1Y1HNG7</accession>
<evidence type="ECO:0000256" key="2">
    <source>
        <dbReference type="ARBA" id="ARBA00004567"/>
    </source>
</evidence>
<evidence type="ECO:0000256" key="4">
    <source>
        <dbReference type="ARBA" id="ARBA00022448"/>
    </source>
</evidence>
<evidence type="ECO:0000256" key="13">
    <source>
        <dbReference type="SAM" id="Phobius"/>
    </source>
</evidence>
<reference evidence="14 15" key="1">
    <citation type="journal article" date="2014" name="Nat. Commun.">
        <title>Klebsormidium flaccidum genome reveals primary factors for plant terrestrial adaptation.</title>
        <authorList>
            <person name="Hori K."/>
            <person name="Maruyama F."/>
            <person name="Fujisawa T."/>
            <person name="Togashi T."/>
            <person name="Yamamoto N."/>
            <person name="Seo M."/>
            <person name="Sato S."/>
            <person name="Yamada T."/>
            <person name="Mori H."/>
            <person name="Tajima N."/>
            <person name="Moriyama T."/>
            <person name="Ikeuchi M."/>
            <person name="Watanabe M."/>
            <person name="Wada H."/>
            <person name="Kobayashi K."/>
            <person name="Saito M."/>
            <person name="Masuda T."/>
            <person name="Sasaki-Sekimoto Y."/>
            <person name="Mashiguchi K."/>
            <person name="Awai K."/>
            <person name="Shimojima M."/>
            <person name="Masuda S."/>
            <person name="Iwai M."/>
            <person name="Nobusawa T."/>
            <person name="Narise T."/>
            <person name="Kondo S."/>
            <person name="Saito H."/>
            <person name="Sato R."/>
            <person name="Murakawa M."/>
            <person name="Ihara Y."/>
            <person name="Oshima-Yamada Y."/>
            <person name="Ohtaka K."/>
            <person name="Satoh M."/>
            <person name="Sonobe K."/>
            <person name="Ishii M."/>
            <person name="Ohtani R."/>
            <person name="Kanamori-Sato M."/>
            <person name="Honoki R."/>
            <person name="Miyazaki D."/>
            <person name="Mochizuki H."/>
            <person name="Umetsu J."/>
            <person name="Higashi K."/>
            <person name="Shibata D."/>
            <person name="Kamiya Y."/>
            <person name="Sato N."/>
            <person name="Nakamura Y."/>
            <person name="Tabata S."/>
            <person name="Ida S."/>
            <person name="Kurokawa K."/>
            <person name="Ohta H."/>
        </authorList>
    </citation>
    <scope>NUCLEOTIDE SEQUENCE [LARGE SCALE GENOMIC DNA]</scope>
    <source>
        <strain evidence="14 15">NIES-2285</strain>
    </source>
</reference>
<gene>
    <name evidence="14" type="ORF">KFL_000140520</name>
</gene>
<organism evidence="14 15">
    <name type="scientific">Klebsormidium nitens</name>
    <name type="common">Green alga</name>
    <name type="synonym">Ulothrix nitens</name>
    <dbReference type="NCBI Taxonomy" id="105231"/>
    <lineage>
        <taxon>Eukaryota</taxon>
        <taxon>Viridiplantae</taxon>
        <taxon>Streptophyta</taxon>
        <taxon>Klebsormidiophyceae</taxon>
        <taxon>Klebsormidiales</taxon>
        <taxon>Klebsormidiaceae</taxon>
        <taxon>Klebsormidium</taxon>
    </lineage>
</organism>
<comment type="similarity">
    <text evidence="3">Belongs to the NDC1 family.</text>
</comment>
<evidence type="ECO:0000256" key="10">
    <source>
        <dbReference type="ARBA" id="ARBA00023132"/>
    </source>
</evidence>
<feature type="transmembrane region" description="Helical" evidence="13">
    <location>
        <begin position="18"/>
        <end position="38"/>
    </location>
</feature>
<proteinExistence type="inferred from homology"/>
<evidence type="ECO:0000313" key="14">
    <source>
        <dbReference type="EMBL" id="GAQ78531.1"/>
    </source>
</evidence>
<protein>
    <submittedName>
        <fullName evidence="14">Uncharacterized protein</fullName>
    </submittedName>
</protein>
<sequence>MSALVPSGALSDVEIRRWLRIGALHALFSSLALVTWCLPACLKSGLWSALLAPLSASFWAGFSLFLVAQLLFLASFRTVAEPEHSPGIEAQELLQLLTSSSLSVILGAPKEKVKQLDGGWRKLAISARRTVFLLLVAASGALSVLGVGLLRLGASQTDVRWAIQFGAGLGLLYAAQVLLSQHYVLRFPPIQRPWYQRLKLALRPAASLSLSVTTAALIFWELLNRVHPSSAARIGSFLERALLSAMVGTLTAFCWELGRSVARIILTERHYFTPPPGTISTETAPADALLTALRNPKPLARHLAFLDLCYVAERSVDKWRRAAFFRDETGTSYKKVIDLCLEPVEGVIEGAKLAVGGGNGRGGSGTRPGEFQLQMGAAARETKRRGGDPEEILRDLQICAWGARAASSLTAASRKEDSFGVAQLTSSNPRVVSTLLSALLAIETVQKAGLFFTRNGGFISGFLRPLVNPGASFSRVAYAPSAALALGDVIRVSLHVITEEFAGEMLVFRPGSGPVLDDRDWLPAGSPAFGTRAAHVEKLRAILDFRE</sequence>
<keyword evidence="5 13" id="KW-0812">Transmembrane</keyword>
<keyword evidence="7" id="KW-0653">Protein transport</keyword>
<keyword evidence="9" id="KW-0811">Translocation</keyword>
<evidence type="ECO:0000256" key="6">
    <source>
        <dbReference type="ARBA" id="ARBA00022816"/>
    </source>
</evidence>
<evidence type="ECO:0000256" key="5">
    <source>
        <dbReference type="ARBA" id="ARBA00022692"/>
    </source>
</evidence>
<name>A0A1Y1HNG7_KLENI</name>
<evidence type="ECO:0000256" key="7">
    <source>
        <dbReference type="ARBA" id="ARBA00022927"/>
    </source>
</evidence>
<keyword evidence="6" id="KW-0509">mRNA transport</keyword>
<evidence type="ECO:0000256" key="8">
    <source>
        <dbReference type="ARBA" id="ARBA00022989"/>
    </source>
</evidence>
<evidence type="ECO:0000256" key="9">
    <source>
        <dbReference type="ARBA" id="ARBA00023010"/>
    </source>
</evidence>
<evidence type="ECO:0000313" key="15">
    <source>
        <dbReference type="Proteomes" id="UP000054558"/>
    </source>
</evidence>
<evidence type="ECO:0000256" key="11">
    <source>
        <dbReference type="ARBA" id="ARBA00023136"/>
    </source>
</evidence>
<keyword evidence="10" id="KW-0906">Nuclear pore complex</keyword>
<keyword evidence="4" id="KW-0813">Transport</keyword>
<feature type="transmembrane region" description="Helical" evidence="13">
    <location>
        <begin position="50"/>
        <end position="73"/>
    </location>
</feature>
<dbReference type="InterPro" id="IPR019049">
    <property type="entry name" value="Nucleoporin_prot_Ndc1/Nup"/>
</dbReference>
<dbReference type="GO" id="GO:0051028">
    <property type="term" value="P:mRNA transport"/>
    <property type="evidence" value="ECO:0007669"/>
    <property type="project" value="UniProtKB-KW"/>
</dbReference>
<dbReference type="GO" id="GO:0030674">
    <property type="term" value="F:protein-macromolecule adaptor activity"/>
    <property type="evidence" value="ECO:0000318"/>
    <property type="project" value="GO_Central"/>
</dbReference>
<evidence type="ECO:0000256" key="12">
    <source>
        <dbReference type="ARBA" id="ARBA00023242"/>
    </source>
</evidence>
<dbReference type="GO" id="GO:0031965">
    <property type="term" value="C:nuclear membrane"/>
    <property type="evidence" value="ECO:0007669"/>
    <property type="project" value="UniProtKB-SubCell"/>
</dbReference>
<evidence type="ECO:0000256" key="1">
    <source>
        <dbReference type="ARBA" id="ARBA00004232"/>
    </source>
</evidence>
<dbReference type="PANTHER" id="PTHR13269:SF6">
    <property type="entry name" value="NUCLEOPORIN NDC1"/>
    <property type="match status" value="1"/>
</dbReference>
<keyword evidence="11 13" id="KW-0472">Membrane</keyword>
<dbReference type="AlphaFoldDB" id="A0A1Y1HNG7"/>
<dbReference type="EMBL" id="DF236963">
    <property type="protein sequence ID" value="GAQ78531.1"/>
    <property type="molecule type" value="Genomic_DNA"/>
</dbReference>
<dbReference type="GO" id="GO:0070762">
    <property type="term" value="C:nuclear pore transmembrane ring"/>
    <property type="evidence" value="ECO:0000318"/>
    <property type="project" value="GO_Central"/>
</dbReference>
<evidence type="ECO:0000256" key="3">
    <source>
        <dbReference type="ARBA" id="ARBA00005760"/>
    </source>
</evidence>
<dbReference type="OrthoDB" id="67850at2759"/>